<keyword evidence="4" id="KW-1185">Reference proteome</keyword>
<feature type="region of interest" description="Disordered" evidence="2">
    <location>
        <begin position="807"/>
        <end position="834"/>
    </location>
</feature>
<evidence type="ECO:0008006" key="5">
    <source>
        <dbReference type="Google" id="ProtNLM"/>
    </source>
</evidence>
<dbReference type="Gene3D" id="1.10.287.1490">
    <property type="match status" value="1"/>
</dbReference>
<reference evidence="3" key="1">
    <citation type="submission" date="2021-11" db="EMBL/GenBank/DDBJ databases">
        <title>Streptomyces corallinus and Kineosporia corallina sp. nov., two new coral-derived marine actinobacteria.</title>
        <authorList>
            <person name="Buangrab K."/>
            <person name="Sutthacheep M."/>
            <person name="Yeemin T."/>
            <person name="Harunari E."/>
            <person name="Igarashi Y."/>
            <person name="Sripreechasak P."/>
            <person name="Kanchanasin P."/>
            <person name="Tanasupawat S."/>
            <person name="Phongsopitanun W."/>
        </authorList>
    </citation>
    <scope>NUCLEOTIDE SEQUENCE</scope>
    <source>
        <strain evidence="3">JCM 31032</strain>
    </source>
</reference>
<organism evidence="3 4">
    <name type="scientific">Kineosporia babensis</name>
    <dbReference type="NCBI Taxonomy" id="499548"/>
    <lineage>
        <taxon>Bacteria</taxon>
        <taxon>Bacillati</taxon>
        <taxon>Actinomycetota</taxon>
        <taxon>Actinomycetes</taxon>
        <taxon>Kineosporiales</taxon>
        <taxon>Kineosporiaceae</taxon>
        <taxon>Kineosporia</taxon>
    </lineage>
</organism>
<evidence type="ECO:0000256" key="1">
    <source>
        <dbReference type="SAM" id="Coils"/>
    </source>
</evidence>
<gene>
    <name evidence="3" type="ORF">LR394_15765</name>
</gene>
<evidence type="ECO:0000256" key="2">
    <source>
        <dbReference type="SAM" id="MobiDB-lite"/>
    </source>
</evidence>
<dbReference type="RefSeq" id="WP_231442491.1">
    <property type="nucleotide sequence ID" value="NZ_JAJOMB010000007.1"/>
</dbReference>
<sequence>MTTAPLIAVDRSDPNDIVGPRVLVGVQMVDISRLSAHPVPLTNGGLITVAGQGPKDSNGAGKSSFIAALSLLHADEQWRLAGGAPGSAELLFTAELAAQEARWANADHGFVIGVFADPSAQTVEELEAGSLTVWLRINRKSPYLSLRWKQGLHVPYGANDAERAAGVQHLWAQLPNSNGRDDFHAGRLARVLYGGQVRCVSFLSTSVRASPAANLLAQPLNELSPWRMFDAVATLTGLDRELEQEQALRSGEHARRVDVVEAEQDLANWQREMEGVEAGIKRRDVARQILGQARESWHSRCARHVVDGLERISEIRRNLGDVRGGQAEARERLAENEARMEELGNDDGLQETFRQTERLRNELRERRSNADTQARMNLRQVEELSAKLRDLKEAARAADGRDVAKAREEVASVQEALEAVISRRGAAEDAVSAAAKQVKAAEAGDDVAAQQLKLLQKAGIPAASVVDVLDLAESERAVWEPRLAPYRHAVAVPAARADEAREALADEPGSMIVLADGQPGSGLPSSTTAEFGLASFLKTLSERAGSLDQQVDEAAGVIVIAGFERPLTGRDARVRAARDQHEAAQEQLEQIGTALEKARARLVTATGRLEGAKAAQQVEEAEFEIERLREQAGDLQENLEELIGPLEDAEAAHTRAAVDRQTRLDKINTLRGEVSRSKSEVSQAEQIAEKLESELQAVDVDARAVAWGATSGSAEQHLLELPEEEQKRSTSEWNALVVYQLEDVVRRCFPDNTPTQEYPAELRTLIHEQKWRSSPIETRVPMVPDLVRAMRTHLDVTAQQDAHDQAMIDQQRAQRRADLEAAQSGLAESEQTTRAHRAVLAQGIKAKLKLVSDEFDRLDREYGGYGAGLEYPEPEPPTEPDKPWRWSLTPRWRRAENQRMSSYNLRANTAMMDEKAVKLVCASALAGGNDRPLLLILDELGRNLGKQHRREAVALFERIGRDRNITVIGALQDDMERYAIEASNLYIKLRRSSDAVAYNDPPIVLGDDANRARVEMLREWMSAYRPQRTSIDLHEDELDLS</sequence>
<feature type="coiled-coil region" evidence="1">
    <location>
        <begin position="574"/>
        <end position="638"/>
    </location>
</feature>
<accession>A0A9X1NE29</accession>
<feature type="coiled-coil region" evidence="1">
    <location>
        <begin position="326"/>
        <end position="423"/>
    </location>
</feature>
<evidence type="ECO:0000313" key="4">
    <source>
        <dbReference type="Proteomes" id="UP001138997"/>
    </source>
</evidence>
<dbReference type="AlphaFoldDB" id="A0A9X1NE29"/>
<dbReference type="EMBL" id="JAJOMB010000007">
    <property type="protein sequence ID" value="MCD5312365.1"/>
    <property type="molecule type" value="Genomic_DNA"/>
</dbReference>
<keyword evidence="1" id="KW-0175">Coiled coil</keyword>
<protein>
    <recommendedName>
        <fullName evidence="5">Chromosome segregation ATPase</fullName>
    </recommendedName>
</protein>
<name>A0A9X1NE29_9ACTN</name>
<comment type="caution">
    <text evidence="3">The sequence shown here is derived from an EMBL/GenBank/DDBJ whole genome shotgun (WGS) entry which is preliminary data.</text>
</comment>
<feature type="coiled-coil region" evidence="1">
    <location>
        <begin position="674"/>
        <end position="701"/>
    </location>
</feature>
<proteinExistence type="predicted"/>
<evidence type="ECO:0000313" key="3">
    <source>
        <dbReference type="EMBL" id="MCD5312365.1"/>
    </source>
</evidence>
<dbReference type="Proteomes" id="UP001138997">
    <property type="component" value="Unassembled WGS sequence"/>
</dbReference>